<proteinExistence type="predicted"/>
<evidence type="ECO:0000313" key="2">
    <source>
        <dbReference type="EMBL" id="CAL1404025.1"/>
    </source>
</evidence>
<dbReference type="InterPro" id="IPR052343">
    <property type="entry name" value="Retrotransposon-Effector_Assoc"/>
</dbReference>
<sequence>MEEISWRQKARDFWFQVGDKNSAYFHRVANYNQRKKLIQVLKVDGQVLVDKVDIKNAFITHFQQRFTEPLVNRPFPVDFKKDLFSLDDNFQLTLPFSELEVWDAVNSCGNNKAHGPDGFTIEFFKKAWSIVKNDLVKAVDEFYITGFVPDSIGHSFLCLIPKKESAEGLNDFRPISLVGSLNKIISKLLFRRLRPFMSKAISPQQFAGIKGRQIHEAGLIANELVDSIRRSGRPGLILKLDIEKAFDSVSWGCLLRILQNMGLHT</sequence>
<dbReference type="PANTHER" id="PTHR46890">
    <property type="entry name" value="NON-LTR RETROLELEMENT REVERSE TRANSCRIPTASE-LIKE PROTEIN-RELATED"/>
    <property type="match status" value="1"/>
</dbReference>
<dbReference type="Pfam" id="PF00078">
    <property type="entry name" value="RVT_1"/>
    <property type="match status" value="1"/>
</dbReference>
<dbReference type="PANTHER" id="PTHR46890:SF50">
    <property type="entry name" value="RNA-DIRECTED DNA POLYMERASE, EUKARYOTA, REVERSE TRANSCRIPTASE ZINC-BINDING DOMAIN PROTEIN-RELATED"/>
    <property type="match status" value="1"/>
</dbReference>
<dbReference type="PROSITE" id="PS50878">
    <property type="entry name" value="RT_POL"/>
    <property type="match status" value="1"/>
</dbReference>
<dbReference type="SUPFAM" id="SSF56672">
    <property type="entry name" value="DNA/RNA polymerases"/>
    <property type="match status" value="1"/>
</dbReference>
<feature type="domain" description="Reverse transcriptase" evidence="1">
    <location>
        <begin position="141"/>
        <end position="265"/>
    </location>
</feature>
<protein>
    <recommendedName>
        <fullName evidence="1">Reverse transcriptase domain-containing protein</fullName>
    </recommendedName>
</protein>
<dbReference type="Proteomes" id="UP001497516">
    <property type="component" value="Chromosome 7"/>
</dbReference>
<dbReference type="EMBL" id="OZ034820">
    <property type="protein sequence ID" value="CAL1404025.1"/>
    <property type="molecule type" value="Genomic_DNA"/>
</dbReference>
<keyword evidence="3" id="KW-1185">Reference proteome</keyword>
<dbReference type="InterPro" id="IPR043502">
    <property type="entry name" value="DNA/RNA_pol_sf"/>
</dbReference>
<reference evidence="2 3" key="1">
    <citation type="submission" date="2024-04" db="EMBL/GenBank/DDBJ databases">
        <authorList>
            <person name="Fracassetti M."/>
        </authorList>
    </citation>
    <scope>NUCLEOTIDE SEQUENCE [LARGE SCALE GENOMIC DNA]</scope>
</reference>
<evidence type="ECO:0000259" key="1">
    <source>
        <dbReference type="PROSITE" id="PS50878"/>
    </source>
</evidence>
<gene>
    <name evidence="2" type="ORF">LTRI10_LOCUS43913</name>
</gene>
<organism evidence="2 3">
    <name type="scientific">Linum trigynum</name>
    <dbReference type="NCBI Taxonomy" id="586398"/>
    <lineage>
        <taxon>Eukaryota</taxon>
        <taxon>Viridiplantae</taxon>
        <taxon>Streptophyta</taxon>
        <taxon>Embryophyta</taxon>
        <taxon>Tracheophyta</taxon>
        <taxon>Spermatophyta</taxon>
        <taxon>Magnoliopsida</taxon>
        <taxon>eudicotyledons</taxon>
        <taxon>Gunneridae</taxon>
        <taxon>Pentapetalae</taxon>
        <taxon>rosids</taxon>
        <taxon>fabids</taxon>
        <taxon>Malpighiales</taxon>
        <taxon>Linaceae</taxon>
        <taxon>Linum</taxon>
    </lineage>
</organism>
<accession>A0AAV2G085</accession>
<dbReference type="AlphaFoldDB" id="A0AAV2G085"/>
<dbReference type="CDD" id="cd01650">
    <property type="entry name" value="RT_nLTR_like"/>
    <property type="match status" value="1"/>
</dbReference>
<dbReference type="InterPro" id="IPR000477">
    <property type="entry name" value="RT_dom"/>
</dbReference>
<evidence type="ECO:0000313" key="3">
    <source>
        <dbReference type="Proteomes" id="UP001497516"/>
    </source>
</evidence>
<name>A0AAV2G085_9ROSI</name>